<protein>
    <recommendedName>
        <fullName evidence="4">Peptidase</fullName>
    </recommendedName>
</protein>
<keyword evidence="1" id="KW-1133">Transmembrane helix</keyword>
<feature type="transmembrane region" description="Helical" evidence="1">
    <location>
        <begin position="200"/>
        <end position="218"/>
    </location>
</feature>
<dbReference type="PATRIC" id="fig|28092.6.peg.1759"/>
<proteinExistence type="predicted"/>
<evidence type="ECO:0000313" key="3">
    <source>
        <dbReference type="Proteomes" id="UP000033618"/>
    </source>
</evidence>
<keyword evidence="3" id="KW-1185">Reference proteome</keyword>
<gene>
    <name evidence="2" type="ORF">WM40_07430</name>
</gene>
<organism evidence="2 3">
    <name type="scientific">Robbsia andropogonis</name>
    <dbReference type="NCBI Taxonomy" id="28092"/>
    <lineage>
        <taxon>Bacteria</taxon>
        <taxon>Pseudomonadati</taxon>
        <taxon>Pseudomonadota</taxon>
        <taxon>Betaproteobacteria</taxon>
        <taxon>Burkholderiales</taxon>
        <taxon>Burkholderiaceae</taxon>
        <taxon>Robbsia</taxon>
    </lineage>
</organism>
<dbReference type="AlphaFoldDB" id="A0A0F5K2F9"/>
<feature type="transmembrane region" description="Helical" evidence="1">
    <location>
        <begin position="29"/>
        <end position="50"/>
    </location>
</feature>
<dbReference type="EMBL" id="LAQU01000005">
    <property type="protein sequence ID" value="KKB64283.1"/>
    <property type="molecule type" value="Genomic_DNA"/>
</dbReference>
<evidence type="ECO:0000313" key="2">
    <source>
        <dbReference type="EMBL" id="KKB64283.1"/>
    </source>
</evidence>
<evidence type="ECO:0000256" key="1">
    <source>
        <dbReference type="SAM" id="Phobius"/>
    </source>
</evidence>
<dbReference type="STRING" id="28092.WM40_07430"/>
<name>A0A0F5K2F9_9BURK</name>
<reference evidence="2 3" key="1">
    <citation type="submission" date="2015-03" db="EMBL/GenBank/DDBJ databases">
        <title>Draft Genome Sequence of Burkholderia andropogonis type strain ICMP2807, isolated from Sorghum bicolor.</title>
        <authorList>
            <person name="Lopes-Santos L."/>
            <person name="Castro D.B."/>
            <person name="Ottoboni L.M."/>
            <person name="Park D."/>
            <person name="Weirc B.S."/>
            <person name="Destefano S.A."/>
        </authorList>
    </citation>
    <scope>NUCLEOTIDE SEQUENCE [LARGE SCALE GENOMIC DNA]</scope>
    <source>
        <strain evidence="2 3">ICMP2807</strain>
    </source>
</reference>
<dbReference type="InterPro" id="IPR032307">
    <property type="entry name" value="PepSY_TM-like_2"/>
</dbReference>
<dbReference type="OrthoDB" id="8559578at2"/>
<dbReference type="PANTHER" id="PTHR40115:SF1">
    <property type="entry name" value="INNER MEMBRANE PROTEIN WITH PEPSY TM HELIX"/>
    <property type="match status" value="1"/>
</dbReference>
<evidence type="ECO:0008006" key="4">
    <source>
        <dbReference type="Google" id="ProtNLM"/>
    </source>
</evidence>
<accession>A0A0F5K2F9</accession>
<feature type="transmembrane region" description="Helical" evidence="1">
    <location>
        <begin position="169"/>
        <end position="193"/>
    </location>
</feature>
<dbReference type="RefSeq" id="WP_024904420.1">
    <property type="nucleotide sequence ID" value="NZ_CADFGU010000003.1"/>
</dbReference>
<keyword evidence="1" id="KW-0812">Transmembrane</keyword>
<comment type="caution">
    <text evidence="2">The sequence shown here is derived from an EMBL/GenBank/DDBJ whole genome shotgun (WGS) entry which is preliminary data.</text>
</comment>
<keyword evidence="1" id="KW-0472">Membrane</keyword>
<dbReference type="PANTHER" id="PTHR40115">
    <property type="entry name" value="INNER MEMBRANE PROTEIN WITH PEPSY TM HELIX"/>
    <property type="match status" value="1"/>
</dbReference>
<dbReference type="Pfam" id="PF16357">
    <property type="entry name" value="PepSY_TM_like_2"/>
    <property type="match status" value="1"/>
</dbReference>
<dbReference type="Proteomes" id="UP000033618">
    <property type="component" value="Unassembled WGS sequence"/>
</dbReference>
<sequence>MQTVTAAPPARTVSKGFARNRFLKWLRRIHGWIGLWGAIAGLLFGMTGILQNHRAVMRIPMPPPTRSSVQLPVPSEARGTPQALAAWLRQSLQLNHAPVRTVKEKAQAVAWGDRTVQQPEHWQIRFAGPDHLIDADYWAGSSEVKVTRVEHNIIGVIENLHRSNGMSPAWILLADTFGGAMIMLSITGVILWSELNKRRLIGFTIFSASTIAILSAAASSF</sequence>